<reference evidence="2 3" key="1">
    <citation type="submission" date="2020-02" db="EMBL/GenBank/DDBJ databases">
        <title>Genome sequence of the type strain CGMCC 1.15528 of Mesorhizobium zhangyense.</title>
        <authorList>
            <person name="Gao J."/>
            <person name="Sun J."/>
        </authorList>
    </citation>
    <scope>NUCLEOTIDE SEQUENCE [LARGE SCALE GENOMIC DNA]</scope>
    <source>
        <strain evidence="2 3">CGMCC 1.15528</strain>
    </source>
</reference>
<evidence type="ECO:0000256" key="1">
    <source>
        <dbReference type="SAM" id="Phobius"/>
    </source>
</evidence>
<feature type="transmembrane region" description="Helical" evidence="1">
    <location>
        <begin position="67"/>
        <end position="88"/>
    </location>
</feature>
<dbReference type="Proteomes" id="UP000481252">
    <property type="component" value="Unassembled WGS sequence"/>
</dbReference>
<feature type="transmembrane region" description="Helical" evidence="1">
    <location>
        <begin position="100"/>
        <end position="123"/>
    </location>
</feature>
<feature type="transmembrane region" description="Helical" evidence="1">
    <location>
        <begin position="6"/>
        <end position="27"/>
    </location>
</feature>
<gene>
    <name evidence="2" type="ORF">G6N74_30070</name>
</gene>
<sequence length="230" mass="24311">MSVMIAGIASFIGASAMMIWLADMVCLPNSRDGVWLLLAILRLGALPGEFIISIELTRFGAVSGTDWPITGIAIALAVAMIVVANKLLSGRDDEARSAISLAVLLWPPFLANTVAGYLITVPVILAPELLSDAPWLLNATALTLTAILIPFFVYAYSRLLLGQPDVARRSETRSILLVVTGIQVLVCVGIGLLKQAVPFSFIPGGGMLIVCVTVLLALGHSLRKAPPVAR</sequence>
<feature type="transmembrane region" description="Helical" evidence="1">
    <location>
        <begin position="199"/>
        <end position="218"/>
    </location>
</feature>
<keyword evidence="1" id="KW-0812">Transmembrane</keyword>
<keyword evidence="1" id="KW-1133">Transmembrane helix</keyword>
<proteinExistence type="predicted"/>
<dbReference type="EMBL" id="JAAKZG010000035">
    <property type="protein sequence ID" value="NGN45301.1"/>
    <property type="molecule type" value="Genomic_DNA"/>
</dbReference>
<evidence type="ECO:0000313" key="3">
    <source>
        <dbReference type="Proteomes" id="UP000481252"/>
    </source>
</evidence>
<organism evidence="2 3">
    <name type="scientific">Mesorhizobium zhangyense</name>
    <dbReference type="NCBI Taxonomy" id="1776730"/>
    <lineage>
        <taxon>Bacteria</taxon>
        <taxon>Pseudomonadati</taxon>
        <taxon>Pseudomonadota</taxon>
        <taxon>Alphaproteobacteria</taxon>
        <taxon>Hyphomicrobiales</taxon>
        <taxon>Phyllobacteriaceae</taxon>
        <taxon>Mesorhizobium</taxon>
    </lineage>
</organism>
<dbReference type="AlphaFoldDB" id="A0A7C9RBX7"/>
<dbReference type="RefSeq" id="WP_165121672.1">
    <property type="nucleotide sequence ID" value="NZ_JAAKZG010000035.1"/>
</dbReference>
<name>A0A7C9RBX7_9HYPH</name>
<evidence type="ECO:0000313" key="2">
    <source>
        <dbReference type="EMBL" id="NGN45301.1"/>
    </source>
</evidence>
<keyword evidence="1" id="KW-0472">Membrane</keyword>
<feature type="transmembrane region" description="Helical" evidence="1">
    <location>
        <begin position="135"/>
        <end position="154"/>
    </location>
</feature>
<feature type="transmembrane region" description="Helical" evidence="1">
    <location>
        <begin position="175"/>
        <end position="193"/>
    </location>
</feature>
<accession>A0A7C9RBX7</accession>
<comment type="caution">
    <text evidence="2">The sequence shown here is derived from an EMBL/GenBank/DDBJ whole genome shotgun (WGS) entry which is preliminary data.</text>
</comment>
<feature type="transmembrane region" description="Helical" evidence="1">
    <location>
        <begin position="34"/>
        <end position="55"/>
    </location>
</feature>
<protein>
    <submittedName>
        <fullName evidence="2">Uncharacterized protein</fullName>
    </submittedName>
</protein>
<keyword evidence="3" id="KW-1185">Reference proteome</keyword>